<evidence type="ECO:0000313" key="2">
    <source>
        <dbReference type="EMBL" id="UWP59014.1"/>
    </source>
</evidence>
<dbReference type="PROSITE" id="PS51257">
    <property type="entry name" value="PROKAR_LIPOPROTEIN"/>
    <property type="match status" value="1"/>
</dbReference>
<organism evidence="2 3">
    <name type="scientific">Ruminococcus gauvreauii</name>
    <dbReference type="NCBI Taxonomy" id="438033"/>
    <lineage>
        <taxon>Bacteria</taxon>
        <taxon>Bacillati</taxon>
        <taxon>Bacillota</taxon>
        <taxon>Clostridia</taxon>
        <taxon>Eubacteriales</taxon>
        <taxon>Oscillospiraceae</taxon>
        <taxon>Ruminococcus</taxon>
    </lineage>
</organism>
<name>A0ABY5VF39_9FIRM</name>
<keyword evidence="1" id="KW-0732">Signal</keyword>
<evidence type="ECO:0000313" key="3">
    <source>
        <dbReference type="Proteomes" id="UP001060164"/>
    </source>
</evidence>
<evidence type="ECO:0000256" key="1">
    <source>
        <dbReference type="SAM" id="SignalP"/>
    </source>
</evidence>
<accession>A0ABY5VF39</accession>
<gene>
    <name evidence="2" type="ORF">NQ502_16830</name>
</gene>
<dbReference type="RefSeq" id="WP_148511996.1">
    <property type="nucleotide sequence ID" value="NZ_CABLBR010000056.1"/>
</dbReference>
<feature type="signal peptide" evidence="1">
    <location>
        <begin position="1"/>
        <end position="22"/>
    </location>
</feature>
<evidence type="ECO:0008006" key="4">
    <source>
        <dbReference type="Google" id="ProtNLM"/>
    </source>
</evidence>
<protein>
    <recommendedName>
        <fullName evidence="4">Lipoprotein</fullName>
    </recommendedName>
</protein>
<reference evidence="2" key="1">
    <citation type="journal article" date="2022" name="Cell">
        <title>Design, construction, and in vivo augmentation of a complex gut microbiome.</title>
        <authorList>
            <person name="Cheng A.G."/>
            <person name="Ho P.Y."/>
            <person name="Aranda-Diaz A."/>
            <person name="Jain S."/>
            <person name="Yu F.B."/>
            <person name="Meng X."/>
            <person name="Wang M."/>
            <person name="Iakiviak M."/>
            <person name="Nagashima K."/>
            <person name="Zhao A."/>
            <person name="Murugkar P."/>
            <person name="Patil A."/>
            <person name="Atabakhsh K."/>
            <person name="Weakley A."/>
            <person name="Yan J."/>
            <person name="Brumbaugh A.R."/>
            <person name="Higginbottom S."/>
            <person name="Dimas A."/>
            <person name="Shiver A.L."/>
            <person name="Deutschbauer A."/>
            <person name="Neff N."/>
            <person name="Sonnenburg J.L."/>
            <person name="Huang K.C."/>
            <person name="Fischbach M.A."/>
        </authorList>
    </citation>
    <scope>NUCLEOTIDE SEQUENCE</scope>
    <source>
        <strain evidence="2">DSM 19829</strain>
    </source>
</reference>
<sequence>MKKYIVLLAGVLFILLTGCGAAADNSTVAIDKKGRVTSVIVDSFDKTYYDAEKLESAVEKAAAAYNKGQDAKKVSMKQCRYDKKQQEIRLEMEYASCGDYEAFNQVTLFDGTMAQAGETYDFEGTFLDAGGNEVAAVSARYPDARVTVTNEPVDVVTRGKILCVSENVKILGEKKARVEAGENQDNENAQTSIAGYAYIIYQ</sequence>
<feature type="chain" id="PRO_5045779249" description="Lipoprotein" evidence="1">
    <location>
        <begin position="23"/>
        <end position="202"/>
    </location>
</feature>
<proteinExistence type="predicted"/>
<dbReference type="EMBL" id="CP102290">
    <property type="protein sequence ID" value="UWP59014.1"/>
    <property type="molecule type" value="Genomic_DNA"/>
</dbReference>
<dbReference type="Proteomes" id="UP001060164">
    <property type="component" value="Chromosome"/>
</dbReference>
<keyword evidence="3" id="KW-1185">Reference proteome</keyword>